<feature type="region of interest" description="Disordered" evidence="1">
    <location>
        <begin position="415"/>
        <end position="447"/>
    </location>
</feature>
<dbReference type="Proteomes" id="UP000799750">
    <property type="component" value="Unassembled WGS sequence"/>
</dbReference>
<dbReference type="AlphaFoldDB" id="A0A6A6RF71"/>
<gene>
    <name evidence="2" type="ORF">BU16DRAFT_533386</name>
</gene>
<evidence type="ECO:0000313" key="2">
    <source>
        <dbReference type="EMBL" id="KAF2503114.1"/>
    </source>
</evidence>
<proteinExistence type="predicted"/>
<reference evidence="2" key="1">
    <citation type="journal article" date="2020" name="Stud. Mycol.">
        <title>101 Dothideomycetes genomes: a test case for predicting lifestyles and emergence of pathogens.</title>
        <authorList>
            <person name="Haridas S."/>
            <person name="Albert R."/>
            <person name="Binder M."/>
            <person name="Bloem J."/>
            <person name="Labutti K."/>
            <person name="Salamov A."/>
            <person name="Andreopoulos B."/>
            <person name="Baker S."/>
            <person name="Barry K."/>
            <person name="Bills G."/>
            <person name="Bluhm B."/>
            <person name="Cannon C."/>
            <person name="Castanera R."/>
            <person name="Culley D."/>
            <person name="Daum C."/>
            <person name="Ezra D."/>
            <person name="Gonzalez J."/>
            <person name="Henrissat B."/>
            <person name="Kuo A."/>
            <person name="Liang C."/>
            <person name="Lipzen A."/>
            <person name="Lutzoni F."/>
            <person name="Magnuson J."/>
            <person name="Mondo S."/>
            <person name="Nolan M."/>
            <person name="Ohm R."/>
            <person name="Pangilinan J."/>
            <person name="Park H.-J."/>
            <person name="Ramirez L."/>
            <person name="Alfaro M."/>
            <person name="Sun H."/>
            <person name="Tritt A."/>
            <person name="Yoshinaga Y."/>
            <person name="Zwiers L.-H."/>
            <person name="Turgeon B."/>
            <person name="Goodwin S."/>
            <person name="Spatafora J."/>
            <person name="Crous P."/>
            <person name="Grigoriev I."/>
        </authorList>
    </citation>
    <scope>NUCLEOTIDE SEQUENCE</scope>
    <source>
        <strain evidence="2">CBS 269.34</strain>
    </source>
</reference>
<protein>
    <submittedName>
        <fullName evidence="2">Uncharacterized protein</fullName>
    </submittedName>
</protein>
<name>A0A6A6RF71_9PEZI</name>
<feature type="compositionally biased region" description="Acidic residues" evidence="1">
    <location>
        <begin position="426"/>
        <end position="435"/>
    </location>
</feature>
<dbReference type="EMBL" id="MU004181">
    <property type="protein sequence ID" value="KAF2503114.1"/>
    <property type="molecule type" value="Genomic_DNA"/>
</dbReference>
<keyword evidence="3" id="KW-1185">Reference proteome</keyword>
<sequence length="447" mass="51072">MSTSARADEDAAARTPQKLIAYANSNDRYRLFNDASVRLPDLEDIIHPVFRRSNFRDVDFSLYQRMRPSLRLASLFLESEAMLEWYIRPAFGTSMRASQPQKVFLSEPKRSRQRTAEMIREIRSILVGLSYCVEFQFVEELKCFALTCKDTSKETSYLARFWSPVFTSAHPTTIKLRDSSREFIECEYSSSSLCDRLRFDFMFATTILHELTHAFGIMIRGNLREPYYDLADPQAEFGWSWERFALTGVINPFDRTSARVSFLMWKVWLDDDEAYANGGKEWTAVPVQWVSQWFQKSTWDAIAKYGPEAVAPPSCDLKLHCTRDGIYTVLSDNEEALRDVLELKSEALAAHRSTLPSIRPSSLISVRTIKTNTKPTRTLARATISRTLVSVSSRASRALGQAGLTLGTMPPLLHGTALKRRREESVGDADSDEEGNLPHSRWKRTRV</sequence>
<organism evidence="2 3">
    <name type="scientific">Lophium mytilinum</name>
    <dbReference type="NCBI Taxonomy" id="390894"/>
    <lineage>
        <taxon>Eukaryota</taxon>
        <taxon>Fungi</taxon>
        <taxon>Dikarya</taxon>
        <taxon>Ascomycota</taxon>
        <taxon>Pezizomycotina</taxon>
        <taxon>Dothideomycetes</taxon>
        <taxon>Pleosporomycetidae</taxon>
        <taxon>Mytilinidiales</taxon>
        <taxon>Mytilinidiaceae</taxon>
        <taxon>Lophium</taxon>
    </lineage>
</organism>
<evidence type="ECO:0000313" key="3">
    <source>
        <dbReference type="Proteomes" id="UP000799750"/>
    </source>
</evidence>
<dbReference type="OrthoDB" id="10254945at2759"/>
<evidence type="ECO:0000256" key="1">
    <source>
        <dbReference type="SAM" id="MobiDB-lite"/>
    </source>
</evidence>
<accession>A0A6A6RF71</accession>